<dbReference type="PROSITE" id="PS50887">
    <property type="entry name" value="GGDEF"/>
    <property type="match status" value="1"/>
</dbReference>
<dbReference type="SMART" id="SM00091">
    <property type="entry name" value="PAS"/>
    <property type="match status" value="3"/>
</dbReference>
<dbReference type="InterPro" id="IPR000700">
    <property type="entry name" value="PAS-assoc_C"/>
</dbReference>
<dbReference type="Pfam" id="PF13426">
    <property type="entry name" value="PAS_9"/>
    <property type="match status" value="1"/>
</dbReference>
<comment type="caution">
    <text evidence="6">The sequence shown here is derived from an EMBL/GenBank/DDBJ whole genome shotgun (WGS) entry which is preliminary data.</text>
</comment>
<dbReference type="InterPro" id="IPR000014">
    <property type="entry name" value="PAS"/>
</dbReference>
<dbReference type="GO" id="GO:0003824">
    <property type="term" value="F:catalytic activity"/>
    <property type="evidence" value="ECO:0007669"/>
    <property type="project" value="UniProtKB-ARBA"/>
</dbReference>
<feature type="domain" description="GGDEF" evidence="5">
    <location>
        <begin position="627"/>
        <end position="759"/>
    </location>
</feature>
<proteinExistence type="predicted"/>
<dbReference type="CDD" id="cd00130">
    <property type="entry name" value="PAS"/>
    <property type="match status" value="2"/>
</dbReference>
<feature type="domain" description="PAC" evidence="3">
    <location>
        <begin position="414"/>
        <end position="472"/>
    </location>
</feature>
<evidence type="ECO:0000259" key="2">
    <source>
        <dbReference type="PROSITE" id="PS50112"/>
    </source>
</evidence>
<dbReference type="NCBIfam" id="TIGR00229">
    <property type="entry name" value="sensory_box"/>
    <property type="match status" value="2"/>
</dbReference>
<sequence>MFCYIAFMNARDCFYLSFSCGKVRCGCGDSVITKQALRLLLVIIEKLMDYKKLNTFNQLCGQELFDTVGLSLYEAFAVDKVIIGSVHDDNEGVHILSSCFQGERGEKSYFPLINVPENQVVELCQRVIIPNALEQAYPLYTNQHVESAETYVGIPLYARNQQLVGVLSCIFKRRFDSVDALCEFCETFTGYLGHEVGYETLLMRQSQLQWQLEEGQRVAKVGSWIWNLQEEYFEWSKEVYRIYDIKDESVLPTLSLLSALIHPEDREWVLDTLHRSIESDAVNYNLVHRVQLWDGTIKYLRKRAEVLRDSQGKAIEMRGTVHDVTDVYQISAKLNKASRQLTTTFNSVDEGIWEFDLERRELATSAKFWHLLGREKPKEGDDLEAWLSCIVEEDRDEGVDYFDRFIQQQHASVFQFEFRLKPCSRVAVDGNECWLTVKGSIVARDENGKPTKVAGIQRDITHTVEAKRQLDRAQVVFDNTSECILITDKHNKIISVNRAFEETTGYREKELLGLSPSILSSGIHDAKYYHSLWHNLNRYGHWKGEVWNRRKNGEIYPEEISINVIRDDNEEIINFVAVFRDISHWKKAEEQLTFFAYKDPLTGLVNRRSFVQRVKKHISSIDDKRAQTFSLLFIDMDDFKSLNDLYGHDFGDKVLVHIASCLKRVFPVADDICRYGGDEFCVLLPETTSGAARVWGQQVVDSVAEAFVLDDIEVNTTVSIGISTYPESGETHTELLKNADYAMYNMKGQGRNGICQYDSALQSDYIEKLKMRDRLKKAISDELLTVYYQPVVDAKTGQISRFEALIRWIDEIEGSISPAEFIPVAERYGLIRPLGDFVLHQVCRDLKQLHQFGFSDVTISLNRSVKEFISSNGLPPIWDTIESYGLPLNAIIVEITESTASSESSDIQSLLSSFKQKGIEIALDDFGTGFSSLSSIVELRPNIIKIDRSFIEGIDKQENRTLVSLIIDLSHKLGIQVVAEGVETRKQLNILREMNCHFVQGFFYSPAVPFSNCISILEGQLLGQALAKQVRK</sequence>
<name>A0A2T3N706_9GAMM</name>
<dbReference type="SUPFAM" id="SSF141868">
    <property type="entry name" value="EAL domain-like"/>
    <property type="match status" value="1"/>
</dbReference>
<dbReference type="SMART" id="SM00052">
    <property type="entry name" value="EAL"/>
    <property type="match status" value="1"/>
</dbReference>
<dbReference type="PANTHER" id="PTHR44757:SF2">
    <property type="entry name" value="BIOFILM ARCHITECTURE MAINTENANCE PROTEIN MBAA"/>
    <property type="match status" value="1"/>
</dbReference>
<dbReference type="InterPro" id="IPR035965">
    <property type="entry name" value="PAS-like_dom_sf"/>
</dbReference>
<dbReference type="EMBL" id="PYMB01000019">
    <property type="protein sequence ID" value="PSW08695.1"/>
    <property type="molecule type" value="Genomic_DNA"/>
</dbReference>
<dbReference type="PROSITE" id="PS50113">
    <property type="entry name" value="PAC"/>
    <property type="match status" value="3"/>
</dbReference>
<evidence type="ECO:0000313" key="7">
    <source>
        <dbReference type="Proteomes" id="UP000241346"/>
    </source>
</evidence>
<dbReference type="InterPro" id="IPR052155">
    <property type="entry name" value="Biofilm_reg_signaling"/>
</dbReference>
<dbReference type="Gene3D" id="3.20.20.450">
    <property type="entry name" value="EAL domain"/>
    <property type="match status" value="1"/>
</dbReference>
<dbReference type="PROSITE" id="PS50883">
    <property type="entry name" value="EAL"/>
    <property type="match status" value="1"/>
</dbReference>
<dbReference type="CDD" id="cd01948">
    <property type="entry name" value="EAL"/>
    <property type="match status" value="1"/>
</dbReference>
<dbReference type="SMART" id="SM00086">
    <property type="entry name" value="PAC"/>
    <property type="match status" value="3"/>
</dbReference>
<dbReference type="Proteomes" id="UP000241346">
    <property type="component" value="Unassembled WGS sequence"/>
</dbReference>
<dbReference type="CDD" id="cd01949">
    <property type="entry name" value="GGDEF"/>
    <property type="match status" value="1"/>
</dbReference>
<dbReference type="FunFam" id="3.30.70.270:FF:000001">
    <property type="entry name" value="Diguanylate cyclase domain protein"/>
    <property type="match status" value="1"/>
</dbReference>
<dbReference type="Gene3D" id="3.30.70.270">
    <property type="match status" value="1"/>
</dbReference>
<feature type="domain" description="PAS" evidence="2">
    <location>
        <begin position="469"/>
        <end position="513"/>
    </location>
</feature>
<organism evidence="6 7">
    <name type="scientific">Photobacterium rosenbergii</name>
    <dbReference type="NCBI Taxonomy" id="294936"/>
    <lineage>
        <taxon>Bacteria</taxon>
        <taxon>Pseudomonadati</taxon>
        <taxon>Pseudomonadota</taxon>
        <taxon>Gammaproteobacteria</taxon>
        <taxon>Vibrionales</taxon>
        <taxon>Vibrionaceae</taxon>
        <taxon>Photobacterium</taxon>
    </lineage>
</organism>
<feature type="domain" description="PAC" evidence="3">
    <location>
        <begin position="542"/>
        <end position="594"/>
    </location>
</feature>
<dbReference type="InterPro" id="IPR013655">
    <property type="entry name" value="PAS_fold_3"/>
</dbReference>
<dbReference type="SUPFAM" id="SSF55073">
    <property type="entry name" value="Nucleotide cyclase"/>
    <property type="match status" value="1"/>
</dbReference>
<dbReference type="InterPro" id="IPR000160">
    <property type="entry name" value="GGDEF_dom"/>
</dbReference>
<evidence type="ECO:0000259" key="3">
    <source>
        <dbReference type="PROSITE" id="PS50113"/>
    </source>
</evidence>
<dbReference type="Pfam" id="PF08447">
    <property type="entry name" value="PAS_3"/>
    <property type="match status" value="2"/>
</dbReference>
<dbReference type="InterPro" id="IPR043128">
    <property type="entry name" value="Rev_trsase/Diguanyl_cyclase"/>
</dbReference>
<feature type="domain" description="EAL" evidence="4">
    <location>
        <begin position="768"/>
        <end position="1021"/>
    </location>
</feature>
<accession>A0A2T3N706</accession>
<evidence type="ECO:0000259" key="4">
    <source>
        <dbReference type="PROSITE" id="PS50883"/>
    </source>
</evidence>
<dbReference type="AlphaFoldDB" id="A0A2T3N706"/>
<comment type="cofactor">
    <cofactor evidence="1">
        <name>Mg(2+)</name>
        <dbReference type="ChEBI" id="CHEBI:18420"/>
    </cofactor>
</comment>
<evidence type="ECO:0000259" key="5">
    <source>
        <dbReference type="PROSITE" id="PS50887"/>
    </source>
</evidence>
<feature type="domain" description="PAS" evidence="2">
    <location>
        <begin position="235"/>
        <end position="280"/>
    </location>
</feature>
<dbReference type="Gene3D" id="3.30.450.40">
    <property type="match status" value="1"/>
</dbReference>
<dbReference type="InterPro" id="IPR029016">
    <property type="entry name" value="GAF-like_dom_sf"/>
</dbReference>
<dbReference type="PROSITE" id="PS50112">
    <property type="entry name" value="PAS"/>
    <property type="match status" value="2"/>
</dbReference>
<dbReference type="Pfam" id="PF00563">
    <property type="entry name" value="EAL"/>
    <property type="match status" value="1"/>
</dbReference>
<dbReference type="PANTHER" id="PTHR44757">
    <property type="entry name" value="DIGUANYLATE CYCLASE DGCP"/>
    <property type="match status" value="1"/>
</dbReference>
<dbReference type="Pfam" id="PF00990">
    <property type="entry name" value="GGDEF"/>
    <property type="match status" value="1"/>
</dbReference>
<reference evidence="6 7" key="1">
    <citation type="submission" date="2018-03" db="EMBL/GenBank/DDBJ databases">
        <title>Whole genome sequencing of Histamine producing bacteria.</title>
        <authorList>
            <person name="Butler K."/>
        </authorList>
    </citation>
    <scope>NUCLEOTIDE SEQUENCE [LARGE SCALE GENOMIC DNA]</scope>
    <source>
        <strain evidence="6 7">DSM 19138</strain>
    </source>
</reference>
<dbReference type="InterPro" id="IPR035919">
    <property type="entry name" value="EAL_sf"/>
</dbReference>
<dbReference type="InterPro" id="IPR001633">
    <property type="entry name" value="EAL_dom"/>
</dbReference>
<dbReference type="SUPFAM" id="SSF55781">
    <property type="entry name" value="GAF domain-like"/>
    <property type="match status" value="1"/>
</dbReference>
<feature type="domain" description="PAC" evidence="3">
    <location>
        <begin position="280"/>
        <end position="336"/>
    </location>
</feature>
<dbReference type="NCBIfam" id="TIGR00254">
    <property type="entry name" value="GGDEF"/>
    <property type="match status" value="1"/>
</dbReference>
<evidence type="ECO:0000313" key="6">
    <source>
        <dbReference type="EMBL" id="PSW08695.1"/>
    </source>
</evidence>
<dbReference type="SMART" id="SM00267">
    <property type="entry name" value="GGDEF"/>
    <property type="match status" value="1"/>
</dbReference>
<dbReference type="Gene3D" id="3.30.450.20">
    <property type="entry name" value="PAS domain"/>
    <property type="match status" value="3"/>
</dbReference>
<dbReference type="Gene3D" id="2.10.70.100">
    <property type="match status" value="1"/>
</dbReference>
<dbReference type="InterPro" id="IPR001610">
    <property type="entry name" value="PAC"/>
</dbReference>
<protein>
    <submittedName>
        <fullName evidence="6">Uncharacterized protein</fullName>
    </submittedName>
</protein>
<dbReference type="InterPro" id="IPR029787">
    <property type="entry name" value="Nucleotide_cyclase"/>
</dbReference>
<dbReference type="SUPFAM" id="SSF55785">
    <property type="entry name" value="PYP-like sensor domain (PAS domain)"/>
    <property type="match status" value="3"/>
</dbReference>
<gene>
    <name evidence="6" type="ORF">C9J01_22815</name>
</gene>
<evidence type="ECO:0000256" key="1">
    <source>
        <dbReference type="ARBA" id="ARBA00001946"/>
    </source>
</evidence>